<proteinExistence type="predicted"/>
<accession>A0ACC3NET4</accession>
<organism evidence="1 2">
    <name type="scientific">Vermiconidia calcicola</name>
    <dbReference type="NCBI Taxonomy" id="1690605"/>
    <lineage>
        <taxon>Eukaryota</taxon>
        <taxon>Fungi</taxon>
        <taxon>Dikarya</taxon>
        <taxon>Ascomycota</taxon>
        <taxon>Pezizomycotina</taxon>
        <taxon>Dothideomycetes</taxon>
        <taxon>Dothideomycetidae</taxon>
        <taxon>Mycosphaerellales</taxon>
        <taxon>Extremaceae</taxon>
        <taxon>Vermiconidia</taxon>
    </lineage>
</organism>
<evidence type="ECO:0000313" key="2">
    <source>
        <dbReference type="Proteomes" id="UP001281147"/>
    </source>
</evidence>
<reference evidence="1" key="1">
    <citation type="submission" date="2023-07" db="EMBL/GenBank/DDBJ databases">
        <title>Black Yeasts Isolated from many extreme environments.</title>
        <authorList>
            <person name="Coleine C."/>
            <person name="Stajich J.E."/>
            <person name="Selbmann L."/>
        </authorList>
    </citation>
    <scope>NUCLEOTIDE SEQUENCE</scope>
    <source>
        <strain evidence="1">CCFEE 5714</strain>
    </source>
</reference>
<protein>
    <submittedName>
        <fullName evidence="1">Uncharacterized protein</fullName>
    </submittedName>
</protein>
<name>A0ACC3NET4_9PEZI</name>
<dbReference type="Proteomes" id="UP001281147">
    <property type="component" value="Unassembled WGS sequence"/>
</dbReference>
<comment type="caution">
    <text evidence="1">The sequence shown here is derived from an EMBL/GenBank/DDBJ whole genome shotgun (WGS) entry which is preliminary data.</text>
</comment>
<evidence type="ECO:0000313" key="1">
    <source>
        <dbReference type="EMBL" id="KAK3714797.1"/>
    </source>
</evidence>
<keyword evidence="2" id="KW-1185">Reference proteome</keyword>
<dbReference type="EMBL" id="JAUTXU010000053">
    <property type="protein sequence ID" value="KAK3714797.1"/>
    <property type="molecule type" value="Genomic_DNA"/>
</dbReference>
<gene>
    <name evidence="1" type="ORF">LTR37_007532</name>
</gene>
<sequence>MDYADHVSGIDDSFQTVHGQTAPVRRSVTQDNRGYNGPRSGHWTAKSTVFGSGIDDAVPTVHNFGSPREDGSPGRVQPIPGSVLRTLARATEEEERKKKAEEARKASYEKESVADYDVKKQAKAEPEKPKKFYLPKFDDQHGIRIKGADGRTQTVRDPSVPPALKVDAPRCDDARSTRSQSIRAASPQPSMRTDRGGSTTSRASHQTTRMVRIVSKEGDEVLMEVPALSGSFSRAPSEMKAGHQTGPVEQTAVKNEKQERAQRDAKAAKAAKELREERARAERAAAEVKMSGALPAPSNASSASKRTPAQSVRSEYTASKAPSVASSRTSVPKAVEVKAAPKEAAKPRKEQAKPPSAAGWQEVGSALYEPQASRSASRGPKNQTKPASAASTKPSEPSSVDPFGNTHFVEDARYEPVASMASLHLNQRTSDAAPPPVDPFRNAGFVEDFNYEPAFLHLSRRTASTASQYVDPFRNATFVENFNYEPAGSIASVHSSRSATNATSPQVDPYRNAGFVEDARYEPAGTIASLHPGHPNYRAPSAAPQSYQQFEQPANHPPTVFAGRGWISPHPLSNPPSEYREGPQAAIRLPGGNGMGGPATMTYDEWRAMQVASEKTESVVRSHRNFSRTSSGVQGREAGMWGYASATVESVQGGQSVPSGSQVRLRMPWGGSEDGNQDGNARDLFGDAFW</sequence>